<name>A0A9W6WQ06_9STRA</name>
<sequence>MVVAQSPRRCTRAPKPITPEHALQSIATLRRINDDRMADQNAVVLLRHDDTDDDADSPSPVYDSYLNSDAESVHTMTNFAPLEFKRLWGLVGNHLTMNWNTGRDRKSAYNAKDVLFMTLTVLKNCGKWDVVAPVFKVKSPAFQEMVTKFASVLSPCLYETMVASALDSDTADIDIFHKNAEFHLQALRKVEGGGEIEDEGHLIAQYPTSWTVLANKGYQGLASDFRAITPYKRAPLQTLTLEQQRYRENRRNRIDMLFVLHRERESRSGARSNYRESPGVGALHRPTGGRARRPLEATQAASDSESSSDEVALPINPPVV</sequence>
<organism evidence="2 3">
    <name type="scientific">Phytophthora fragariaefolia</name>
    <dbReference type="NCBI Taxonomy" id="1490495"/>
    <lineage>
        <taxon>Eukaryota</taxon>
        <taxon>Sar</taxon>
        <taxon>Stramenopiles</taxon>
        <taxon>Oomycota</taxon>
        <taxon>Peronosporomycetes</taxon>
        <taxon>Peronosporales</taxon>
        <taxon>Peronosporaceae</taxon>
        <taxon>Phytophthora</taxon>
    </lineage>
</organism>
<feature type="region of interest" description="Disordered" evidence="1">
    <location>
        <begin position="267"/>
        <end position="320"/>
    </location>
</feature>
<proteinExistence type="predicted"/>
<reference evidence="2" key="1">
    <citation type="submission" date="2023-04" db="EMBL/GenBank/DDBJ databases">
        <title>Phytophthora fragariaefolia NBRC 109709.</title>
        <authorList>
            <person name="Ichikawa N."/>
            <person name="Sato H."/>
            <person name="Tonouchi N."/>
        </authorList>
    </citation>
    <scope>NUCLEOTIDE SEQUENCE</scope>
    <source>
        <strain evidence="2">NBRC 109709</strain>
    </source>
</reference>
<dbReference type="Proteomes" id="UP001165121">
    <property type="component" value="Unassembled WGS sequence"/>
</dbReference>
<accession>A0A9W6WQ06</accession>
<gene>
    <name evidence="2" type="ORF">Pfra01_000327600</name>
</gene>
<evidence type="ECO:0000313" key="3">
    <source>
        <dbReference type="Proteomes" id="UP001165121"/>
    </source>
</evidence>
<keyword evidence="3" id="KW-1185">Reference proteome</keyword>
<evidence type="ECO:0000313" key="2">
    <source>
        <dbReference type="EMBL" id="GMF22393.1"/>
    </source>
</evidence>
<protein>
    <submittedName>
        <fullName evidence="2">Unnamed protein product</fullName>
    </submittedName>
</protein>
<dbReference type="EMBL" id="BSXT01000250">
    <property type="protein sequence ID" value="GMF22393.1"/>
    <property type="molecule type" value="Genomic_DNA"/>
</dbReference>
<dbReference type="OrthoDB" id="91934at2759"/>
<comment type="caution">
    <text evidence="2">The sequence shown here is derived from an EMBL/GenBank/DDBJ whole genome shotgun (WGS) entry which is preliminary data.</text>
</comment>
<evidence type="ECO:0000256" key="1">
    <source>
        <dbReference type="SAM" id="MobiDB-lite"/>
    </source>
</evidence>
<dbReference type="AlphaFoldDB" id="A0A9W6WQ06"/>